<sequence>MKLRKVLLIILACLLLPGCWNSKDIQRMAYVTALGLDYKDGKYISHVQILNFAGVAKVESTEIGKNILIWLGKGEGTTVTESFNSIYATSQIRVFWGHVKALIISENLLKHGDKIKEAYDMLNRYREVRYNILLYGTNEPLEEVLHQKSILNFSPLDSIMDTPSQTFSQRSFIVPQYGYKFIAHINEPGNPGFLPSLTIDRQSWQEDNKPKSLLKINGAYFFREGDMIGWLSENDLTGYRWLQRKLERSPINIPDDKNPKAAVVMLNPKAKIQTVFQNGKPKFNISVKIESYIDEMITDISEQELEEQAAKVIKQEIRYSFTKGIEKKLDVLRLDEALYRSNPKQWREAHQNKEFILDEQSLNRIDVTVKLLHTGKYKGRVS</sequence>
<dbReference type="InterPro" id="IPR057336">
    <property type="entry name" value="GerAC_N"/>
</dbReference>
<keyword evidence="7" id="KW-0449">Lipoprotein</keyword>
<comment type="subcellular location">
    <subcellularLocation>
        <location evidence="1">Membrane</location>
        <topology evidence="1">Lipid-anchor</topology>
    </subcellularLocation>
</comment>
<dbReference type="Pfam" id="PF05504">
    <property type="entry name" value="Spore_GerAC"/>
    <property type="match status" value="1"/>
</dbReference>
<evidence type="ECO:0000313" key="12">
    <source>
        <dbReference type="Proteomes" id="UP001597180"/>
    </source>
</evidence>
<dbReference type="RefSeq" id="WP_345594407.1">
    <property type="nucleotide sequence ID" value="NZ_BAABJG010000055.1"/>
</dbReference>
<evidence type="ECO:0000256" key="5">
    <source>
        <dbReference type="ARBA" id="ARBA00023136"/>
    </source>
</evidence>
<reference evidence="12" key="1">
    <citation type="journal article" date="2019" name="Int. J. Syst. Evol. Microbiol.">
        <title>The Global Catalogue of Microorganisms (GCM) 10K type strain sequencing project: providing services to taxonomists for standard genome sequencing and annotation.</title>
        <authorList>
            <consortium name="The Broad Institute Genomics Platform"/>
            <consortium name="The Broad Institute Genome Sequencing Center for Infectious Disease"/>
            <person name="Wu L."/>
            <person name="Ma J."/>
        </authorList>
    </citation>
    <scope>NUCLEOTIDE SEQUENCE [LARGE SCALE GENOMIC DNA]</scope>
    <source>
        <strain evidence="12">CCUG 53270</strain>
    </source>
</reference>
<feature type="chain" id="PRO_5045772334" evidence="8">
    <location>
        <begin position="23"/>
        <end position="382"/>
    </location>
</feature>
<feature type="signal peptide" evidence="8">
    <location>
        <begin position="1"/>
        <end position="22"/>
    </location>
</feature>
<evidence type="ECO:0000256" key="3">
    <source>
        <dbReference type="ARBA" id="ARBA00022544"/>
    </source>
</evidence>
<dbReference type="EMBL" id="JBHTLU010000012">
    <property type="protein sequence ID" value="MFD1219916.1"/>
    <property type="molecule type" value="Genomic_DNA"/>
</dbReference>
<protein>
    <submittedName>
        <fullName evidence="11">Ger(X)C family spore germination protein</fullName>
    </submittedName>
</protein>
<comment type="caution">
    <text evidence="11">The sequence shown here is derived from an EMBL/GenBank/DDBJ whole genome shotgun (WGS) entry which is preliminary data.</text>
</comment>
<evidence type="ECO:0000256" key="4">
    <source>
        <dbReference type="ARBA" id="ARBA00022729"/>
    </source>
</evidence>
<keyword evidence="12" id="KW-1185">Reference proteome</keyword>
<keyword evidence="3" id="KW-0309">Germination</keyword>
<evidence type="ECO:0000256" key="1">
    <source>
        <dbReference type="ARBA" id="ARBA00004635"/>
    </source>
</evidence>
<evidence type="ECO:0000259" key="9">
    <source>
        <dbReference type="Pfam" id="PF05504"/>
    </source>
</evidence>
<keyword evidence="6" id="KW-0564">Palmitate</keyword>
<feature type="domain" description="Spore germination GerAC-like C-terminal" evidence="9">
    <location>
        <begin position="217"/>
        <end position="375"/>
    </location>
</feature>
<evidence type="ECO:0000259" key="10">
    <source>
        <dbReference type="Pfam" id="PF25198"/>
    </source>
</evidence>
<keyword evidence="4 8" id="KW-0732">Signal</keyword>
<dbReference type="InterPro" id="IPR008844">
    <property type="entry name" value="Spore_GerAC-like"/>
</dbReference>
<dbReference type="InterPro" id="IPR038501">
    <property type="entry name" value="Spore_GerAC_C_sf"/>
</dbReference>
<dbReference type="Gene3D" id="3.30.300.210">
    <property type="entry name" value="Nutrient germinant receptor protein C, domain 3"/>
    <property type="match status" value="1"/>
</dbReference>
<dbReference type="PANTHER" id="PTHR35789">
    <property type="entry name" value="SPORE GERMINATION PROTEIN B3"/>
    <property type="match status" value="1"/>
</dbReference>
<feature type="domain" description="Spore germination protein N-terminal" evidence="10">
    <location>
        <begin position="21"/>
        <end position="198"/>
    </location>
</feature>
<keyword evidence="5" id="KW-0472">Membrane</keyword>
<dbReference type="Proteomes" id="UP001597180">
    <property type="component" value="Unassembled WGS sequence"/>
</dbReference>
<proteinExistence type="inferred from homology"/>
<evidence type="ECO:0000313" key="11">
    <source>
        <dbReference type="EMBL" id="MFD1219916.1"/>
    </source>
</evidence>
<dbReference type="PANTHER" id="PTHR35789:SF1">
    <property type="entry name" value="SPORE GERMINATION PROTEIN B3"/>
    <property type="match status" value="1"/>
</dbReference>
<organism evidence="11 12">
    <name type="scientific">Paenibacillus vulneris</name>
    <dbReference type="NCBI Taxonomy" id="1133364"/>
    <lineage>
        <taxon>Bacteria</taxon>
        <taxon>Bacillati</taxon>
        <taxon>Bacillota</taxon>
        <taxon>Bacilli</taxon>
        <taxon>Bacillales</taxon>
        <taxon>Paenibacillaceae</taxon>
        <taxon>Paenibacillus</taxon>
    </lineage>
</organism>
<evidence type="ECO:0000256" key="2">
    <source>
        <dbReference type="ARBA" id="ARBA00007886"/>
    </source>
</evidence>
<gene>
    <name evidence="11" type="ORF">ACFQ4B_07285</name>
</gene>
<evidence type="ECO:0000256" key="8">
    <source>
        <dbReference type="SAM" id="SignalP"/>
    </source>
</evidence>
<dbReference type="NCBIfam" id="TIGR02887">
    <property type="entry name" value="spore_ger_x_C"/>
    <property type="match status" value="1"/>
</dbReference>
<evidence type="ECO:0000256" key="7">
    <source>
        <dbReference type="ARBA" id="ARBA00023288"/>
    </source>
</evidence>
<dbReference type="Pfam" id="PF25198">
    <property type="entry name" value="Spore_GerAC_N"/>
    <property type="match status" value="1"/>
</dbReference>
<accession>A0ABW3UJ80</accession>
<evidence type="ECO:0000256" key="6">
    <source>
        <dbReference type="ARBA" id="ARBA00023139"/>
    </source>
</evidence>
<comment type="similarity">
    <text evidence="2">Belongs to the GerABKC lipoprotein family.</text>
</comment>
<name>A0ABW3UJ80_9BACL</name>
<dbReference type="InterPro" id="IPR046953">
    <property type="entry name" value="Spore_GerAC-like_C"/>
</dbReference>